<dbReference type="Proteomes" id="UP000010932">
    <property type="component" value="Unassembled WGS sequence"/>
</dbReference>
<organism evidence="2 3">
    <name type="scientific">Microcystis aeruginosa TAIHU98</name>
    <dbReference type="NCBI Taxonomy" id="1134457"/>
    <lineage>
        <taxon>Bacteria</taxon>
        <taxon>Bacillati</taxon>
        <taxon>Cyanobacteriota</taxon>
        <taxon>Cyanophyceae</taxon>
        <taxon>Oscillatoriophycideae</taxon>
        <taxon>Chroococcales</taxon>
        <taxon>Microcystaceae</taxon>
        <taxon>Microcystis</taxon>
    </lineage>
</organism>
<dbReference type="PATRIC" id="fig|1134457.3.peg.306"/>
<proteinExistence type="predicted"/>
<evidence type="ECO:0000313" key="3">
    <source>
        <dbReference type="Proteomes" id="UP000010932"/>
    </source>
</evidence>
<protein>
    <submittedName>
        <fullName evidence="2">Uncharacterized protein</fullName>
    </submittedName>
</protein>
<dbReference type="EMBL" id="ANKQ01000001">
    <property type="protein sequence ID" value="ELP57090.1"/>
    <property type="molecule type" value="Genomic_DNA"/>
</dbReference>
<name>L7ECD0_MICAE</name>
<comment type="caution">
    <text evidence="2">The sequence shown here is derived from an EMBL/GenBank/DDBJ whole genome shotgun (WGS) entry which is preliminary data.</text>
</comment>
<feature type="region of interest" description="Disordered" evidence="1">
    <location>
        <begin position="19"/>
        <end position="42"/>
    </location>
</feature>
<evidence type="ECO:0000313" key="2">
    <source>
        <dbReference type="EMBL" id="ELP57090.1"/>
    </source>
</evidence>
<dbReference type="AlphaFoldDB" id="L7ECD0"/>
<accession>L7ECD0</accession>
<gene>
    <name evidence="2" type="ORF">O53_1702</name>
</gene>
<evidence type="ECO:0000256" key="1">
    <source>
        <dbReference type="SAM" id="MobiDB-lite"/>
    </source>
</evidence>
<sequence length="42" mass="4842">MIRKRSPLPIIKISKKVASPKSDRYSSSSKSDRILQLYPHKT</sequence>
<reference evidence="2 3" key="1">
    <citation type="journal article" date="2013" name="Genome Announc.">
        <title>Whole-Genome Sequence of Microcystis aeruginosa TAIHU98, a Nontoxic Bloom-Forming Strain Isolated from Taihu Lake, China.</title>
        <authorList>
            <person name="Yang C."/>
            <person name="Zhang W."/>
            <person name="Ren M."/>
            <person name="Song L."/>
            <person name="Li T."/>
            <person name="Zhao J."/>
        </authorList>
    </citation>
    <scope>NUCLEOTIDE SEQUENCE [LARGE SCALE GENOMIC DNA]</scope>
    <source>
        <strain evidence="2 3">TAIHU98</strain>
    </source>
</reference>